<reference evidence="2" key="1">
    <citation type="submission" date="2020-07" db="EMBL/GenBank/DDBJ databases">
        <title>Genome sequence and genetic diversity analysis of an under-domesticated orphan crop, white fonio (Digitaria exilis).</title>
        <authorList>
            <person name="Bennetzen J.L."/>
            <person name="Chen S."/>
            <person name="Ma X."/>
            <person name="Wang X."/>
            <person name="Yssel A.E.J."/>
            <person name="Chaluvadi S.R."/>
            <person name="Johnson M."/>
            <person name="Gangashetty P."/>
            <person name="Hamidou F."/>
            <person name="Sanogo M.D."/>
            <person name="Zwaenepoel A."/>
            <person name="Wallace J."/>
            <person name="Van De Peer Y."/>
            <person name="Van Deynze A."/>
        </authorList>
    </citation>
    <scope>NUCLEOTIDE SEQUENCE</scope>
    <source>
        <tissue evidence="2">Leaves</tissue>
    </source>
</reference>
<feature type="compositionally biased region" description="Basic and acidic residues" evidence="1">
    <location>
        <begin position="27"/>
        <end position="44"/>
    </location>
</feature>
<organism evidence="2 3">
    <name type="scientific">Digitaria exilis</name>
    <dbReference type="NCBI Taxonomy" id="1010633"/>
    <lineage>
        <taxon>Eukaryota</taxon>
        <taxon>Viridiplantae</taxon>
        <taxon>Streptophyta</taxon>
        <taxon>Embryophyta</taxon>
        <taxon>Tracheophyta</taxon>
        <taxon>Spermatophyta</taxon>
        <taxon>Magnoliopsida</taxon>
        <taxon>Liliopsida</taxon>
        <taxon>Poales</taxon>
        <taxon>Poaceae</taxon>
        <taxon>PACMAD clade</taxon>
        <taxon>Panicoideae</taxon>
        <taxon>Panicodae</taxon>
        <taxon>Paniceae</taxon>
        <taxon>Anthephorinae</taxon>
        <taxon>Digitaria</taxon>
    </lineage>
</organism>
<proteinExistence type="predicted"/>
<name>A0A835KK13_9POAL</name>
<dbReference type="AlphaFoldDB" id="A0A835KK13"/>
<feature type="region of interest" description="Disordered" evidence="1">
    <location>
        <begin position="72"/>
        <end position="100"/>
    </location>
</feature>
<dbReference type="Proteomes" id="UP000636709">
    <property type="component" value="Unassembled WGS sequence"/>
</dbReference>
<comment type="caution">
    <text evidence="2">The sequence shown here is derived from an EMBL/GenBank/DDBJ whole genome shotgun (WGS) entry which is preliminary data.</text>
</comment>
<dbReference type="Gramene" id="Dexi9A01G0012580.1">
    <property type="protein sequence ID" value="Dexi9A01G0012580.1:cds"/>
    <property type="gene ID" value="Dexi9A01G0012580"/>
</dbReference>
<evidence type="ECO:0000313" key="2">
    <source>
        <dbReference type="EMBL" id="KAF8733832.1"/>
    </source>
</evidence>
<feature type="region of interest" description="Disordered" evidence="1">
    <location>
        <begin position="117"/>
        <end position="373"/>
    </location>
</feature>
<feature type="compositionally biased region" description="Gly residues" evidence="1">
    <location>
        <begin position="166"/>
        <end position="178"/>
    </location>
</feature>
<dbReference type="OrthoDB" id="694604at2759"/>
<sequence>MEAAPDAKPGRGSPPVPPNYVSLRQLQELRLKEKEEQERRRREEEEAAAAAAAAKRVAEKAAMAAAIKREAALKAAQERRRREEEEAAAAAAATKREPEKAAMAVAIKREAALKAEAKGRAGSWEASIGAKERHRGGRAQGQGNQWVAVPHRAPATTLEPMARGQGAAGKRGAAIGGGDGDKGPDDVPANAARGGGKPLVKRKGKGKRRGREKLREGALASSHGGNPGEVVPASSNGGKPENKSESTAKGKGPGDEAAESSSRGGPGEPAEAAISSSRNCSRHREVIHAYARSAETSTGIAMAKVAGPPERGVKPDGMEKPTLPVPRRADAVSGSYSPDGKKAVPAQVPPNSAADISSKPTSGGSDGGLVEGQRWRPVVEAQAVAELNPRVARCSAGPLSSRRNLAVEQRGRVWVPKAAAAEAGSSAGEGL</sequence>
<dbReference type="EMBL" id="JACEFO010001597">
    <property type="protein sequence ID" value="KAF8733832.1"/>
    <property type="molecule type" value="Genomic_DNA"/>
</dbReference>
<feature type="compositionally biased region" description="Polar residues" evidence="1">
    <location>
        <begin position="354"/>
        <end position="363"/>
    </location>
</feature>
<feature type="compositionally biased region" description="Basic and acidic residues" evidence="1">
    <location>
        <begin position="72"/>
        <end position="84"/>
    </location>
</feature>
<keyword evidence="3" id="KW-1185">Reference proteome</keyword>
<evidence type="ECO:0000256" key="1">
    <source>
        <dbReference type="SAM" id="MobiDB-lite"/>
    </source>
</evidence>
<feature type="compositionally biased region" description="Basic and acidic residues" evidence="1">
    <location>
        <begin position="240"/>
        <end position="254"/>
    </location>
</feature>
<protein>
    <submittedName>
        <fullName evidence="2">Uncharacterized protein</fullName>
    </submittedName>
</protein>
<feature type="compositionally biased region" description="Basic residues" evidence="1">
    <location>
        <begin position="199"/>
        <end position="212"/>
    </location>
</feature>
<gene>
    <name evidence="2" type="ORF">HU200_014682</name>
</gene>
<evidence type="ECO:0000313" key="3">
    <source>
        <dbReference type="Proteomes" id="UP000636709"/>
    </source>
</evidence>
<feature type="region of interest" description="Disordered" evidence="1">
    <location>
        <begin position="1"/>
        <end position="52"/>
    </location>
</feature>
<accession>A0A835KK13</accession>